<name>A0A6A4KIN8_9ERIC</name>
<feature type="transmembrane region" description="Helical" evidence="1">
    <location>
        <begin position="151"/>
        <end position="172"/>
    </location>
</feature>
<comment type="caution">
    <text evidence="2">The sequence shown here is derived from an EMBL/GenBank/DDBJ whole genome shotgun (WGS) entry which is preliminary data.</text>
</comment>
<reference evidence="2 3" key="1">
    <citation type="journal article" date="2019" name="Genome Biol. Evol.">
        <title>The Rhododendron genome and chromosomal organization provide insight into shared whole-genome duplications across the heath family (Ericaceae).</title>
        <authorList>
            <person name="Soza V.L."/>
            <person name="Lindsley D."/>
            <person name="Waalkes A."/>
            <person name="Ramage E."/>
            <person name="Patwardhan R.P."/>
            <person name="Burton J.N."/>
            <person name="Adey A."/>
            <person name="Kumar A."/>
            <person name="Qiu R."/>
            <person name="Shendure J."/>
            <person name="Hall B."/>
        </authorList>
    </citation>
    <scope>NUCLEOTIDE SEQUENCE [LARGE SCALE GENOMIC DNA]</scope>
    <source>
        <strain evidence="2">RSF 1966-606</strain>
    </source>
</reference>
<evidence type="ECO:0000313" key="3">
    <source>
        <dbReference type="Proteomes" id="UP000428333"/>
    </source>
</evidence>
<dbReference type="PANTHER" id="PTHR31170:SF25">
    <property type="entry name" value="BNAA09G04570D PROTEIN"/>
    <property type="match status" value="1"/>
</dbReference>
<proteinExistence type="predicted"/>
<feature type="non-terminal residue" evidence="2">
    <location>
        <position position="1"/>
    </location>
</feature>
<gene>
    <name evidence="2" type="ORF">C3L33_20419</name>
</gene>
<keyword evidence="3" id="KW-1185">Reference proteome</keyword>
<evidence type="ECO:0000313" key="2">
    <source>
        <dbReference type="EMBL" id="KAE9447683.1"/>
    </source>
</evidence>
<keyword evidence="1" id="KW-0812">Transmembrane</keyword>
<dbReference type="Pfam" id="PF03140">
    <property type="entry name" value="DUF247"/>
    <property type="match status" value="1"/>
</dbReference>
<dbReference type="AlphaFoldDB" id="A0A6A4KIN8"/>
<sequence>MPSASELVYGGVKFIPDPRNDLFKFTEPKGLFWWCRRARFEIPPLAIYNSMESYLRNLIALEQCCPGVTRHVSSYAGVMDMLVNTDKDIQVLEKAGVLRNHLGATQDATDLFNNLCKEIIFGDYFLETCMEATKYSKRCWPKNMAYVRRTYLASPWTFIAFGVGFIAFVISLV</sequence>
<dbReference type="Proteomes" id="UP000428333">
    <property type="component" value="Linkage Group LG12"/>
</dbReference>
<dbReference type="InterPro" id="IPR004158">
    <property type="entry name" value="DUF247_pln"/>
</dbReference>
<dbReference type="OrthoDB" id="591587at2759"/>
<keyword evidence="1" id="KW-1133">Transmembrane helix</keyword>
<organism evidence="2 3">
    <name type="scientific">Rhododendron williamsianum</name>
    <dbReference type="NCBI Taxonomy" id="262921"/>
    <lineage>
        <taxon>Eukaryota</taxon>
        <taxon>Viridiplantae</taxon>
        <taxon>Streptophyta</taxon>
        <taxon>Embryophyta</taxon>
        <taxon>Tracheophyta</taxon>
        <taxon>Spermatophyta</taxon>
        <taxon>Magnoliopsida</taxon>
        <taxon>eudicotyledons</taxon>
        <taxon>Gunneridae</taxon>
        <taxon>Pentapetalae</taxon>
        <taxon>asterids</taxon>
        <taxon>Ericales</taxon>
        <taxon>Ericaceae</taxon>
        <taxon>Ericoideae</taxon>
        <taxon>Rhodoreae</taxon>
        <taxon>Rhododendron</taxon>
    </lineage>
</organism>
<dbReference type="PANTHER" id="PTHR31170">
    <property type="entry name" value="BNAC04G53230D PROTEIN"/>
    <property type="match status" value="1"/>
</dbReference>
<accession>A0A6A4KIN8</accession>
<protein>
    <submittedName>
        <fullName evidence="2">Uncharacterized protein</fullName>
    </submittedName>
</protein>
<keyword evidence="1" id="KW-0472">Membrane</keyword>
<dbReference type="EMBL" id="QEFC01003490">
    <property type="protein sequence ID" value="KAE9447683.1"/>
    <property type="molecule type" value="Genomic_DNA"/>
</dbReference>
<evidence type="ECO:0000256" key="1">
    <source>
        <dbReference type="SAM" id="Phobius"/>
    </source>
</evidence>